<keyword evidence="1" id="KW-0297">G-protein coupled receptor</keyword>
<sequence length="65" mass="7357">MSLATVLSNLVIILAVSSGSHLHTPMYFFIYNFFFVDIGFISTMVPKMLANIQAQKKVISYKMTH</sequence>
<dbReference type="SUPFAM" id="SSF81321">
    <property type="entry name" value="Family A G protein-coupled receptor-like"/>
    <property type="match status" value="1"/>
</dbReference>
<gene>
    <name evidence="5" type="ORF">H920_02241</name>
</gene>
<keyword evidence="3" id="KW-1133">Transmembrane helix</keyword>
<evidence type="ECO:0000313" key="5">
    <source>
        <dbReference type="EMBL" id="KFO36357.1"/>
    </source>
</evidence>
<keyword evidence="2 5" id="KW-0675">Receptor</keyword>
<dbReference type="GO" id="GO:0004930">
    <property type="term" value="F:G protein-coupled receptor activity"/>
    <property type="evidence" value="ECO:0007669"/>
    <property type="project" value="UniProtKB-KW"/>
</dbReference>
<dbReference type="AlphaFoldDB" id="A0A091DZ50"/>
<evidence type="ECO:0000313" key="6">
    <source>
        <dbReference type="Proteomes" id="UP000028990"/>
    </source>
</evidence>
<proteinExistence type="predicted"/>
<evidence type="ECO:0000256" key="4">
    <source>
        <dbReference type="SAM" id="SignalP"/>
    </source>
</evidence>
<evidence type="ECO:0000256" key="1">
    <source>
        <dbReference type="ARBA" id="ARBA00023040"/>
    </source>
</evidence>
<organism evidence="5 6">
    <name type="scientific">Fukomys damarensis</name>
    <name type="common">Damaraland mole rat</name>
    <name type="synonym">Cryptomys damarensis</name>
    <dbReference type="NCBI Taxonomy" id="885580"/>
    <lineage>
        <taxon>Eukaryota</taxon>
        <taxon>Metazoa</taxon>
        <taxon>Chordata</taxon>
        <taxon>Craniata</taxon>
        <taxon>Vertebrata</taxon>
        <taxon>Euteleostomi</taxon>
        <taxon>Mammalia</taxon>
        <taxon>Eutheria</taxon>
        <taxon>Euarchontoglires</taxon>
        <taxon>Glires</taxon>
        <taxon>Rodentia</taxon>
        <taxon>Hystricomorpha</taxon>
        <taxon>Bathyergidae</taxon>
        <taxon>Fukomys</taxon>
    </lineage>
</organism>
<keyword evidence="4" id="KW-0732">Signal</keyword>
<protein>
    <submittedName>
        <fullName evidence="5">Olfactory receptor-like protein OLF4</fullName>
    </submittedName>
</protein>
<feature type="transmembrane region" description="Helical" evidence="3">
    <location>
        <begin position="29"/>
        <end position="50"/>
    </location>
</feature>
<evidence type="ECO:0000256" key="2">
    <source>
        <dbReference type="ARBA" id="ARBA00023170"/>
    </source>
</evidence>
<dbReference type="Gene3D" id="1.20.1070.10">
    <property type="entry name" value="Rhodopsin 7-helix transmembrane proteins"/>
    <property type="match status" value="1"/>
</dbReference>
<keyword evidence="3" id="KW-0812">Transmembrane</keyword>
<feature type="chain" id="PRO_5001873770" evidence="4">
    <location>
        <begin position="20"/>
        <end position="65"/>
    </location>
</feature>
<accession>A0A091DZ50</accession>
<dbReference type="EMBL" id="KN121465">
    <property type="protein sequence ID" value="KFO36357.1"/>
    <property type="molecule type" value="Genomic_DNA"/>
</dbReference>
<evidence type="ECO:0000256" key="3">
    <source>
        <dbReference type="SAM" id="Phobius"/>
    </source>
</evidence>
<name>A0A091DZ50_FUKDA</name>
<dbReference type="PANTHER" id="PTHR48001">
    <property type="entry name" value="OLFACTORY RECEPTOR"/>
    <property type="match status" value="1"/>
</dbReference>
<feature type="signal peptide" evidence="4">
    <location>
        <begin position="1"/>
        <end position="19"/>
    </location>
</feature>
<keyword evidence="1" id="KW-0807">Transducer</keyword>
<dbReference type="Proteomes" id="UP000028990">
    <property type="component" value="Unassembled WGS sequence"/>
</dbReference>
<reference evidence="5 6" key="1">
    <citation type="submission" date="2013-11" db="EMBL/GenBank/DDBJ databases">
        <title>The Damaraland mole rat (Fukomys damarensis) genome and evolution of African mole rats.</title>
        <authorList>
            <person name="Gladyshev V.N."/>
            <person name="Fang X."/>
        </authorList>
    </citation>
    <scope>NUCLEOTIDE SEQUENCE [LARGE SCALE GENOMIC DNA]</scope>
    <source>
        <tissue evidence="5">Liver</tissue>
    </source>
</reference>
<keyword evidence="3" id="KW-0472">Membrane</keyword>
<keyword evidence="6" id="KW-1185">Reference proteome</keyword>